<evidence type="ECO:0000313" key="1">
    <source>
        <dbReference type="EMBL" id="QWJ71559.1"/>
    </source>
</evidence>
<dbReference type="AlphaFoldDB" id="A0A8E9ZQY8"/>
<dbReference type="EMBL" id="CP075144">
    <property type="protein sequence ID" value="QWJ71559.1"/>
    <property type="molecule type" value="Genomic_DNA"/>
</dbReference>
<reference evidence="1" key="1">
    <citation type="submission" date="2018-07" db="EMBL/GenBank/DDBJ databases">
        <authorList>
            <consortium name="GenomeTrakr network: Whole genome sequencing for foodborne pathogen traceback"/>
        </authorList>
    </citation>
    <scope>NUCLEOTIDE SEQUENCE</scope>
    <source>
        <strain evidence="1">CFSAN030538</strain>
    </source>
</reference>
<name>A0A8E9ZQY8_SALDZ</name>
<protein>
    <submittedName>
        <fullName evidence="1">Uncharacterized protein</fullName>
    </submittedName>
</protein>
<reference evidence="1" key="2">
    <citation type="submission" date="2021-05" db="EMBL/GenBank/DDBJ databases">
        <title>Whole genome PacBio Sequel sequence of Salmonella enterica subsp. enterica.</title>
        <authorList>
            <person name="Hoffmann M."/>
            <person name="Balkey M."/>
            <person name="Luo Y."/>
        </authorList>
    </citation>
    <scope>NUCLEOTIDE SEQUENCE</scope>
    <source>
        <strain evidence="1">CFSAN030538</strain>
    </source>
</reference>
<accession>A0A8E9ZQY8</accession>
<organism evidence="1">
    <name type="scientific">Salmonella diarizonae</name>
    <dbReference type="NCBI Taxonomy" id="59204"/>
    <lineage>
        <taxon>Bacteria</taxon>
        <taxon>Pseudomonadati</taxon>
        <taxon>Pseudomonadota</taxon>
        <taxon>Gammaproteobacteria</taxon>
        <taxon>Enterobacterales</taxon>
        <taxon>Enterobacteriaceae</taxon>
        <taxon>Salmonella</taxon>
    </lineage>
</organism>
<gene>
    <name evidence="1" type="ORF">ABB53_011425</name>
</gene>
<proteinExistence type="predicted"/>
<sequence>MYYLCEHNGCVIRQSELDQKAGRWICDNTGM</sequence>